<dbReference type="CDD" id="cd00293">
    <property type="entry name" value="USP-like"/>
    <property type="match status" value="2"/>
</dbReference>
<dbReference type="Gene3D" id="3.40.50.620">
    <property type="entry name" value="HUPs"/>
    <property type="match status" value="2"/>
</dbReference>
<name>A0ABT5C2A1_9BACT</name>
<feature type="domain" description="UspA" evidence="2">
    <location>
        <begin position="23"/>
        <end position="156"/>
    </location>
</feature>
<dbReference type="InterPro" id="IPR006015">
    <property type="entry name" value="Universal_stress_UspA"/>
</dbReference>
<dbReference type="EMBL" id="JAQNDK010000002">
    <property type="protein sequence ID" value="MDC0679312.1"/>
    <property type="molecule type" value="Genomic_DNA"/>
</dbReference>
<dbReference type="PANTHER" id="PTHR46268">
    <property type="entry name" value="STRESS RESPONSE PROTEIN NHAX"/>
    <property type="match status" value="1"/>
</dbReference>
<keyword evidence="4" id="KW-1185">Reference proteome</keyword>
<evidence type="ECO:0000313" key="4">
    <source>
        <dbReference type="Proteomes" id="UP001217485"/>
    </source>
</evidence>
<sequence>MTESLKNPGAGNGQPETDEAGRFHSLLVPVDLTAIADRVLGRVALLPLADGARVTLLHVVPGNLPAKAQERAEQDARKSLVNEARHLARSLPEGVDVEPVVKVGTPAAEIAGCATSTTAELIVMGRGGSRALRDIFLGSTAERVIRRGQLPVLAVRLAPRAAYSRPAVALDPEQGSTDVLALMLRLIPTPRPRVMVIHAFDTPYRGAIYRSLPEEGAEAMRSELEQAATQQLVKLLAASLARAKVRPAEAPPWKMHVRCGSARRVIEKAVKKADSDLLVLGTHGYSGVAHAFLGTVAGDVLREVASDVLIVPARPCAEEPE</sequence>
<dbReference type="InterPro" id="IPR006016">
    <property type="entry name" value="UspA"/>
</dbReference>
<dbReference type="SUPFAM" id="SSF52402">
    <property type="entry name" value="Adenine nucleotide alpha hydrolases-like"/>
    <property type="match status" value="2"/>
</dbReference>
<evidence type="ECO:0000259" key="2">
    <source>
        <dbReference type="Pfam" id="PF00582"/>
    </source>
</evidence>
<proteinExistence type="inferred from homology"/>
<comment type="caution">
    <text evidence="3">The sequence shown here is derived from an EMBL/GenBank/DDBJ whole genome shotgun (WGS) entry which is preliminary data.</text>
</comment>
<dbReference type="Proteomes" id="UP001217485">
    <property type="component" value="Unassembled WGS sequence"/>
</dbReference>
<protein>
    <submittedName>
        <fullName evidence="3">Universal stress protein</fullName>
    </submittedName>
</protein>
<reference evidence="3 4" key="1">
    <citation type="submission" date="2023-01" db="EMBL/GenBank/DDBJ databases">
        <title>Minimal conservation of predation-associated metabolite biosynthetic gene clusters underscores biosynthetic potential of Myxococcota including descriptions for ten novel species: Archangium lansinium sp. nov., Myxococcus landrumus sp. nov., Nannocystis bai.</title>
        <authorList>
            <person name="Ahearne A."/>
            <person name="Stevens C."/>
            <person name="Dowd S."/>
        </authorList>
    </citation>
    <scope>NUCLEOTIDE SEQUENCE [LARGE SCALE GENOMIC DNA]</scope>
    <source>
        <strain evidence="3 4">WIWO2</strain>
    </source>
</reference>
<dbReference type="PANTHER" id="PTHR46268:SF6">
    <property type="entry name" value="UNIVERSAL STRESS PROTEIN UP12"/>
    <property type="match status" value="1"/>
</dbReference>
<accession>A0ABT5C2A1</accession>
<evidence type="ECO:0000256" key="1">
    <source>
        <dbReference type="ARBA" id="ARBA00008791"/>
    </source>
</evidence>
<comment type="similarity">
    <text evidence="1">Belongs to the universal stress protein A family.</text>
</comment>
<dbReference type="RefSeq" id="WP_272096277.1">
    <property type="nucleotide sequence ID" value="NZ_JAQNDK010000002.1"/>
</dbReference>
<feature type="domain" description="UspA" evidence="2">
    <location>
        <begin position="168"/>
        <end position="312"/>
    </location>
</feature>
<dbReference type="InterPro" id="IPR014729">
    <property type="entry name" value="Rossmann-like_a/b/a_fold"/>
</dbReference>
<dbReference type="PRINTS" id="PR01438">
    <property type="entry name" value="UNVRSLSTRESS"/>
</dbReference>
<evidence type="ECO:0000313" key="3">
    <source>
        <dbReference type="EMBL" id="MDC0679312.1"/>
    </source>
</evidence>
<organism evidence="3 4">
    <name type="scientific">Sorangium atrum</name>
    <dbReference type="NCBI Taxonomy" id="2995308"/>
    <lineage>
        <taxon>Bacteria</taxon>
        <taxon>Pseudomonadati</taxon>
        <taxon>Myxococcota</taxon>
        <taxon>Polyangia</taxon>
        <taxon>Polyangiales</taxon>
        <taxon>Polyangiaceae</taxon>
        <taxon>Sorangium</taxon>
    </lineage>
</organism>
<gene>
    <name evidence="3" type="ORF">POL72_16330</name>
</gene>
<dbReference type="Pfam" id="PF00582">
    <property type="entry name" value="Usp"/>
    <property type="match status" value="2"/>
</dbReference>